<organism evidence="5 6">
    <name type="scientific">Triparma strigata</name>
    <dbReference type="NCBI Taxonomy" id="1606541"/>
    <lineage>
        <taxon>Eukaryota</taxon>
        <taxon>Sar</taxon>
        <taxon>Stramenopiles</taxon>
        <taxon>Ochrophyta</taxon>
        <taxon>Bolidophyceae</taxon>
        <taxon>Parmales</taxon>
        <taxon>Triparmaceae</taxon>
        <taxon>Triparma</taxon>
    </lineage>
</organism>
<evidence type="ECO:0000313" key="5">
    <source>
        <dbReference type="EMBL" id="GMH80117.1"/>
    </source>
</evidence>
<feature type="compositionally biased region" description="Polar residues" evidence="4">
    <location>
        <begin position="79"/>
        <end position="89"/>
    </location>
</feature>
<comment type="caution">
    <text evidence="5">The sequence shown here is derived from an EMBL/GenBank/DDBJ whole genome shotgun (WGS) entry which is preliminary data.</text>
</comment>
<feature type="compositionally biased region" description="Low complexity" evidence="4">
    <location>
        <begin position="90"/>
        <end position="110"/>
    </location>
</feature>
<evidence type="ECO:0000256" key="4">
    <source>
        <dbReference type="SAM" id="MobiDB-lite"/>
    </source>
</evidence>
<dbReference type="InterPro" id="IPR036770">
    <property type="entry name" value="Ankyrin_rpt-contain_sf"/>
</dbReference>
<dbReference type="PROSITE" id="PS50297">
    <property type="entry name" value="ANK_REP_REGION"/>
    <property type="match status" value="1"/>
</dbReference>
<evidence type="ECO:0000256" key="2">
    <source>
        <dbReference type="ARBA" id="ARBA00023043"/>
    </source>
</evidence>
<dbReference type="PANTHER" id="PTHR24189">
    <property type="entry name" value="MYOTROPHIN"/>
    <property type="match status" value="1"/>
</dbReference>
<dbReference type="InterPro" id="IPR050745">
    <property type="entry name" value="Multifunctional_regulatory"/>
</dbReference>
<dbReference type="OrthoDB" id="195446at2759"/>
<dbReference type="PANTHER" id="PTHR24189:SF50">
    <property type="entry name" value="ANKYRIN REPEAT AND SOCS BOX PROTEIN 2"/>
    <property type="match status" value="1"/>
</dbReference>
<accession>A0A9W7EIP3</accession>
<keyword evidence="1" id="KW-0677">Repeat</keyword>
<dbReference type="Gene3D" id="1.25.40.20">
    <property type="entry name" value="Ankyrin repeat-containing domain"/>
    <property type="match status" value="1"/>
</dbReference>
<keyword evidence="2 3" id="KW-0040">ANK repeat</keyword>
<gene>
    <name evidence="5" type="ORF">TrST_g12144</name>
</gene>
<dbReference type="EMBL" id="BRXY01000241">
    <property type="protein sequence ID" value="GMH80117.1"/>
    <property type="molecule type" value="Genomic_DNA"/>
</dbReference>
<keyword evidence="6" id="KW-1185">Reference proteome</keyword>
<dbReference type="Pfam" id="PF12796">
    <property type="entry name" value="Ank_2"/>
    <property type="match status" value="1"/>
</dbReference>
<evidence type="ECO:0000256" key="1">
    <source>
        <dbReference type="ARBA" id="ARBA00022737"/>
    </source>
</evidence>
<dbReference type="InterPro" id="IPR002110">
    <property type="entry name" value="Ankyrin_rpt"/>
</dbReference>
<dbReference type="SUPFAM" id="SSF48403">
    <property type="entry name" value="Ankyrin repeat"/>
    <property type="match status" value="1"/>
</dbReference>
<evidence type="ECO:0000256" key="3">
    <source>
        <dbReference type="PROSITE-ProRule" id="PRU00023"/>
    </source>
</evidence>
<dbReference type="PROSITE" id="PS50088">
    <property type="entry name" value="ANK_REPEAT"/>
    <property type="match status" value="1"/>
</dbReference>
<sequence>MSFRVAAAMVKNLRLLEPSQVLSASSKVALHSKTARTLQVLPSKLMASSDPLAFLFSLDDGEYLVKRSTMEGILGPESGSAQSMPTGHLSSSSTTTTATSTTPTTTNSSANSLAIPQSVLSSHSFTLSHLLQSTQASHPQLDLKTIKTPDIPKSENFNLMSKTDTVFFQACANCDVPTLTEECSRSPKIASQATHSIHGGCGLHVVAMAYNSSPASQVQTIEYLVSQNAELDAVASNGSTALHWAAGNGNADVVRCLLDLGADPNVKSYTWQRQVFGKSSGQMPLHWASESGEQEVINMLCDANPLALLSGDERGSTAAELAEKALHFDAEALLHSKLEEPYVVLQIKKEVEGTKVL</sequence>
<protein>
    <submittedName>
        <fullName evidence="5">Uncharacterized protein</fullName>
    </submittedName>
</protein>
<proteinExistence type="predicted"/>
<reference evidence="6" key="1">
    <citation type="journal article" date="2023" name="Commun. Biol.">
        <title>Genome analysis of Parmales, the sister group of diatoms, reveals the evolutionary specialization of diatoms from phago-mixotrophs to photoautotrophs.</title>
        <authorList>
            <person name="Ban H."/>
            <person name="Sato S."/>
            <person name="Yoshikawa S."/>
            <person name="Yamada K."/>
            <person name="Nakamura Y."/>
            <person name="Ichinomiya M."/>
            <person name="Sato N."/>
            <person name="Blanc-Mathieu R."/>
            <person name="Endo H."/>
            <person name="Kuwata A."/>
            <person name="Ogata H."/>
        </authorList>
    </citation>
    <scope>NUCLEOTIDE SEQUENCE [LARGE SCALE GENOMIC DNA]</scope>
    <source>
        <strain evidence="6">NIES 3701</strain>
    </source>
</reference>
<feature type="region of interest" description="Disordered" evidence="4">
    <location>
        <begin position="74"/>
        <end position="110"/>
    </location>
</feature>
<evidence type="ECO:0000313" key="6">
    <source>
        <dbReference type="Proteomes" id="UP001165085"/>
    </source>
</evidence>
<feature type="repeat" description="ANK" evidence="3">
    <location>
        <begin position="237"/>
        <end position="269"/>
    </location>
</feature>
<name>A0A9W7EIP3_9STRA</name>
<dbReference type="Proteomes" id="UP001165085">
    <property type="component" value="Unassembled WGS sequence"/>
</dbReference>
<dbReference type="AlphaFoldDB" id="A0A9W7EIP3"/>
<dbReference type="SMART" id="SM00248">
    <property type="entry name" value="ANK"/>
    <property type="match status" value="3"/>
</dbReference>